<evidence type="ECO:0000313" key="1">
    <source>
        <dbReference type="EMBL" id="EEB32933.1"/>
    </source>
</evidence>
<reference evidence="1 2" key="1">
    <citation type="submission" date="2008-10" db="EMBL/GenBank/DDBJ databases">
        <title>Draft genome sequence of Desulvovibrio piger (ATCC 29098).</title>
        <authorList>
            <person name="Sudarsanam P."/>
            <person name="Ley R."/>
            <person name="Guruge J."/>
            <person name="Turnbaugh P.J."/>
            <person name="Mahowald M."/>
            <person name="Liep D."/>
            <person name="Gordon J."/>
        </authorList>
    </citation>
    <scope>NUCLEOTIDE SEQUENCE [LARGE SCALE GENOMIC DNA]</scope>
    <source>
        <strain evidence="1 2">ATCC 29098</strain>
    </source>
</reference>
<dbReference type="AlphaFoldDB" id="B6WVM7"/>
<proteinExistence type="predicted"/>
<sequence>MDEFDEDEDVQIDIDGVPFAAEKDFLEKYGTAFTLSYGENKEVVLTADQA</sequence>
<dbReference type="eggNOG" id="ENOG5031JZN">
    <property type="taxonomic scope" value="Bacteria"/>
</dbReference>
<evidence type="ECO:0000313" key="2">
    <source>
        <dbReference type="Proteomes" id="UP000003676"/>
    </source>
</evidence>
<dbReference type="Proteomes" id="UP000003676">
    <property type="component" value="Unassembled WGS sequence"/>
</dbReference>
<organism evidence="1 2">
    <name type="scientific">Desulfovibrio piger ATCC 29098</name>
    <dbReference type="NCBI Taxonomy" id="411464"/>
    <lineage>
        <taxon>Bacteria</taxon>
        <taxon>Pseudomonadati</taxon>
        <taxon>Thermodesulfobacteriota</taxon>
        <taxon>Desulfovibrionia</taxon>
        <taxon>Desulfovibrionales</taxon>
        <taxon>Desulfovibrionaceae</taxon>
        <taxon>Desulfovibrio</taxon>
    </lineage>
</organism>
<name>B6WVM7_9BACT</name>
<dbReference type="EMBL" id="ABXU01000065">
    <property type="protein sequence ID" value="EEB32933.1"/>
    <property type="molecule type" value="Genomic_DNA"/>
</dbReference>
<comment type="caution">
    <text evidence="1">The sequence shown here is derived from an EMBL/GenBank/DDBJ whole genome shotgun (WGS) entry which is preliminary data.</text>
</comment>
<dbReference type="HOGENOM" id="CLU_3117214_0_0_7"/>
<accession>B6WVM7</accession>
<protein>
    <submittedName>
        <fullName evidence="1">Uncharacterized protein</fullName>
    </submittedName>
</protein>
<reference evidence="1 2" key="2">
    <citation type="submission" date="2008-10" db="EMBL/GenBank/DDBJ databases">
        <authorList>
            <person name="Fulton L."/>
            <person name="Clifton S."/>
            <person name="Fulton B."/>
            <person name="Xu J."/>
            <person name="Minx P."/>
            <person name="Pepin K.H."/>
            <person name="Johnson M."/>
            <person name="Bhonagiri V."/>
            <person name="Nash W.E."/>
            <person name="Mardis E.R."/>
            <person name="Wilson R.K."/>
        </authorList>
    </citation>
    <scope>NUCLEOTIDE SEQUENCE [LARGE SCALE GENOMIC DNA]</scope>
    <source>
        <strain evidence="1 2">ATCC 29098</strain>
    </source>
</reference>
<gene>
    <name evidence="1" type="ORF">DESPIG_02145</name>
</gene>